<keyword evidence="7" id="KW-1185">Reference proteome</keyword>
<evidence type="ECO:0000256" key="3">
    <source>
        <dbReference type="ARBA" id="ARBA00022801"/>
    </source>
</evidence>
<name>A0A5J9WM30_9POAL</name>
<dbReference type="GO" id="GO:0008234">
    <property type="term" value="F:cysteine-type peptidase activity"/>
    <property type="evidence" value="ECO:0007669"/>
    <property type="project" value="InterPro"/>
</dbReference>
<keyword evidence="3" id="KW-0378">Hydrolase</keyword>
<evidence type="ECO:0000259" key="5">
    <source>
        <dbReference type="Pfam" id="PF02902"/>
    </source>
</evidence>
<dbReference type="InterPro" id="IPR038765">
    <property type="entry name" value="Papain-like_cys_pep_sf"/>
</dbReference>
<dbReference type="GO" id="GO:0006508">
    <property type="term" value="P:proteolysis"/>
    <property type="evidence" value="ECO:0007669"/>
    <property type="project" value="UniProtKB-KW"/>
</dbReference>
<accession>A0A5J9WM30</accession>
<gene>
    <name evidence="6" type="ORF">EJB05_00457</name>
</gene>
<dbReference type="OrthoDB" id="696486at2759"/>
<dbReference type="AlphaFoldDB" id="A0A5J9WM30"/>
<organism evidence="6 7">
    <name type="scientific">Eragrostis curvula</name>
    <name type="common">weeping love grass</name>
    <dbReference type="NCBI Taxonomy" id="38414"/>
    <lineage>
        <taxon>Eukaryota</taxon>
        <taxon>Viridiplantae</taxon>
        <taxon>Streptophyta</taxon>
        <taxon>Embryophyta</taxon>
        <taxon>Tracheophyta</taxon>
        <taxon>Spermatophyta</taxon>
        <taxon>Magnoliopsida</taxon>
        <taxon>Liliopsida</taxon>
        <taxon>Poales</taxon>
        <taxon>Poaceae</taxon>
        <taxon>PACMAD clade</taxon>
        <taxon>Chloridoideae</taxon>
        <taxon>Eragrostideae</taxon>
        <taxon>Eragrostidinae</taxon>
        <taxon>Eragrostis</taxon>
    </lineage>
</organism>
<comment type="similarity">
    <text evidence="1">Belongs to the peptidase C48 family.</text>
</comment>
<keyword evidence="2" id="KW-0645">Protease</keyword>
<dbReference type="Gramene" id="TVU49163">
    <property type="protein sequence ID" value="TVU49163"/>
    <property type="gene ID" value="EJB05_00457"/>
</dbReference>
<dbReference type="Proteomes" id="UP000324897">
    <property type="component" value="Chromosome 6"/>
</dbReference>
<reference evidence="6 7" key="1">
    <citation type="journal article" date="2019" name="Sci. Rep.">
        <title>A high-quality genome of Eragrostis curvula grass provides insights into Poaceae evolution and supports new strategies to enhance forage quality.</title>
        <authorList>
            <person name="Carballo J."/>
            <person name="Santos B.A.C.M."/>
            <person name="Zappacosta D."/>
            <person name="Garbus I."/>
            <person name="Selva J.P."/>
            <person name="Gallo C.A."/>
            <person name="Diaz A."/>
            <person name="Albertini E."/>
            <person name="Caccamo M."/>
            <person name="Echenique V."/>
        </authorList>
    </citation>
    <scope>NUCLEOTIDE SEQUENCE [LARGE SCALE GENOMIC DNA]</scope>
    <source>
        <strain evidence="7">cv. Victoria</strain>
        <tissue evidence="6">Leaf</tissue>
    </source>
</reference>
<feature type="domain" description="Ubiquitin-like protease family profile" evidence="5">
    <location>
        <begin position="131"/>
        <end position="189"/>
    </location>
</feature>
<dbReference type="InterPro" id="IPR003653">
    <property type="entry name" value="Peptidase_C48_C"/>
</dbReference>
<sequence length="199" mass="23370">MPRFFRDESTSGGKMPHYGPRRLVRPQKNREVYVDPRPKFNVSSTDVSTYHAICSLASSRWKDEHAVDIGGVHCTFQTFGESFRPDSQVSNFVVAVFCRHLFMKHNGHPETSKRHFFFSNIGENLMKDPEEANYDVLQRAFKLSSKARPLHKSDMLFFPILFENHWFVFVVDIKDRRYVFLDSLHNSDDPYQQHVRNVL</sequence>
<comment type="caution">
    <text evidence="6">The sequence shown here is derived from an EMBL/GenBank/DDBJ whole genome shotgun (WGS) entry which is preliminary data.</text>
</comment>
<feature type="region of interest" description="Disordered" evidence="4">
    <location>
        <begin position="1"/>
        <end position="20"/>
    </location>
</feature>
<dbReference type="Pfam" id="PF02902">
    <property type="entry name" value="Peptidase_C48"/>
    <property type="match status" value="1"/>
</dbReference>
<evidence type="ECO:0000313" key="6">
    <source>
        <dbReference type="EMBL" id="TVU49163.1"/>
    </source>
</evidence>
<protein>
    <recommendedName>
        <fullName evidence="5">Ubiquitin-like protease family profile domain-containing protein</fullName>
    </recommendedName>
</protein>
<dbReference type="Gene3D" id="3.40.395.10">
    <property type="entry name" value="Adenoviral Proteinase, Chain A"/>
    <property type="match status" value="1"/>
</dbReference>
<dbReference type="SUPFAM" id="SSF54001">
    <property type="entry name" value="Cysteine proteinases"/>
    <property type="match status" value="1"/>
</dbReference>
<dbReference type="EMBL" id="RWGY01000002">
    <property type="protein sequence ID" value="TVU49163.1"/>
    <property type="molecule type" value="Genomic_DNA"/>
</dbReference>
<feature type="non-terminal residue" evidence="6">
    <location>
        <position position="199"/>
    </location>
</feature>
<proteinExistence type="inferred from homology"/>
<evidence type="ECO:0000256" key="1">
    <source>
        <dbReference type="ARBA" id="ARBA00005234"/>
    </source>
</evidence>
<evidence type="ECO:0000313" key="7">
    <source>
        <dbReference type="Proteomes" id="UP000324897"/>
    </source>
</evidence>
<evidence type="ECO:0000256" key="2">
    <source>
        <dbReference type="ARBA" id="ARBA00022670"/>
    </source>
</evidence>
<evidence type="ECO:0000256" key="4">
    <source>
        <dbReference type="SAM" id="MobiDB-lite"/>
    </source>
</evidence>